<dbReference type="PATRIC" id="fig|1227466.3.peg.2182"/>
<evidence type="ECO:0000256" key="3">
    <source>
        <dbReference type="SAM" id="MobiDB-lite"/>
    </source>
</evidence>
<dbReference type="STRING" id="1227466.C464_10898"/>
<evidence type="ECO:0000256" key="2">
    <source>
        <dbReference type="ARBA" id="ARBA00022801"/>
    </source>
</evidence>
<comment type="cofactor">
    <cofactor evidence="1">
        <name>Mg(2+)</name>
        <dbReference type="ChEBI" id="CHEBI:18420"/>
    </cofactor>
</comment>
<dbReference type="PROSITE" id="PS51462">
    <property type="entry name" value="NUDIX"/>
    <property type="match status" value="1"/>
</dbReference>
<dbReference type="RefSeq" id="WP_006113701.1">
    <property type="nucleotide sequence ID" value="NZ_AOJL01000043.1"/>
</dbReference>
<dbReference type="PANTHER" id="PTHR43046">
    <property type="entry name" value="GDP-MANNOSE MANNOSYL HYDROLASE"/>
    <property type="match status" value="1"/>
</dbReference>
<evidence type="ECO:0000313" key="6">
    <source>
        <dbReference type="Proteomes" id="UP000011509"/>
    </source>
</evidence>
<feature type="domain" description="Nudix hydrolase" evidence="4">
    <location>
        <begin position="34"/>
        <end position="162"/>
    </location>
</feature>
<dbReference type="SUPFAM" id="SSF55811">
    <property type="entry name" value="Nudix"/>
    <property type="match status" value="1"/>
</dbReference>
<dbReference type="AlphaFoldDB" id="M0EHD9"/>
<keyword evidence="6" id="KW-1185">Reference proteome</keyword>
<gene>
    <name evidence="5" type="ORF">C464_10898</name>
</gene>
<evidence type="ECO:0000259" key="4">
    <source>
        <dbReference type="PROSITE" id="PS51462"/>
    </source>
</evidence>
<dbReference type="PANTHER" id="PTHR43046:SF14">
    <property type="entry name" value="MUTT_NUDIX FAMILY PROTEIN"/>
    <property type="match status" value="1"/>
</dbReference>
<dbReference type="GO" id="GO:0016787">
    <property type="term" value="F:hydrolase activity"/>
    <property type="evidence" value="ECO:0007669"/>
    <property type="project" value="UniProtKB-KW"/>
</dbReference>
<sequence>MRNHPSEGVFRWVRDERGTPSPPNLSEGDSQRRELRFGAKALVTNDDGVLLVRERHDDGSPFWTLPGGGVESGESLTECLTREIDEEIRCRASVGKRIGRCVYRHTSRPATTVYAVFDATLESEPEPNPSERIFDHAWLKPAELMSTTLEPVERFIERSVAETDGEPWRRHRATR</sequence>
<dbReference type="CDD" id="cd02883">
    <property type="entry name" value="NUDIX_Hydrolase"/>
    <property type="match status" value="1"/>
</dbReference>
<accession>M0EHD9</accession>
<evidence type="ECO:0000313" key="5">
    <source>
        <dbReference type="EMBL" id="ELZ46317.1"/>
    </source>
</evidence>
<protein>
    <submittedName>
        <fullName evidence="5">Mut/nudix family protein</fullName>
    </submittedName>
</protein>
<dbReference type="InterPro" id="IPR015797">
    <property type="entry name" value="NUDIX_hydrolase-like_dom_sf"/>
</dbReference>
<dbReference type="Pfam" id="PF00293">
    <property type="entry name" value="NUDIX"/>
    <property type="match status" value="1"/>
</dbReference>
<reference evidence="5 6" key="1">
    <citation type="journal article" date="2014" name="PLoS Genet.">
        <title>Phylogenetically driven sequencing of extremely halophilic archaea reveals strategies for static and dynamic osmo-response.</title>
        <authorList>
            <person name="Becker E.A."/>
            <person name="Seitzer P.M."/>
            <person name="Tritt A."/>
            <person name="Larsen D."/>
            <person name="Krusor M."/>
            <person name="Yao A.I."/>
            <person name="Wu D."/>
            <person name="Madern D."/>
            <person name="Eisen J.A."/>
            <person name="Darling A.E."/>
            <person name="Facciotti M.T."/>
        </authorList>
    </citation>
    <scope>NUCLEOTIDE SEQUENCE [LARGE SCALE GENOMIC DNA]</scope>
    <source>
        <strain evidence="5 6">DSM 10284</strain>
    </source>
</reference>
<dbReference type="EMBL" id="AOJL01000043">
    <property type="protein sequence ID" value="ELZ46317.1"/>
    <property type="molecule type" value="Genomic_DNA"/>
</dbReference>
<evidence type="ECO:0000256" key="1">
    <source>
        <dbReference type="ARBA" id="ARBA00001946"/>
    </source>
</evidence>
<proteinExistence type="predicted"/>
<organism evidence="5 6">
    <name type="scientific">Halorubrum coriense DSM 10284</name>
    <dbReference type="NCBI Taxonomy" id="1227466"/>
    <lineage>
        <taxon>Archaea</taxon>
        <taxon>Methanobacteriati</taxon>
        <taxon>Methanobacteriota</taxon>
        <taxon>Stenosarchaea group</taxon>
        <taxon>Halobacteria</taxon>
        <taxon>Halobacteriales</taxon>
        <taxon>Haloferacaceae</taxon>
        <taxon>Halorubrum</taxon>
    </lineage>
</organism>
<dbReference type="Proteomes" id="UP000011509">
    <property type="component" value="Unassembled WGS sequence"/>
</dbReference>
<keyword evidence="2" id="KW-0378">Hydrolase</keyword>
<dbReference type="Gene3D" id="3.90.79.10">
    <property type="entry name" value="Nucleoside Triphosphate Pyrophosphohydrolase"/>
    <property type="match status" value="1"/>
</dbReference>
<name>M0EHD9_9EURY</name>
<comment type="caution">
    <text evidence="5">The sequence shown here is derived from an EMBL/GenBank/DDBJ whole genome shotgun (WGS) entry which is preliminary data.</text>
</comment>
<feature type="region of interest" description="Disordered" evidence="3">
    <location>
        <begin position="1"/>
        <end position="31"/>
    </location>
</feature>
<dbReference type="OrthoDB" id="40462at2157"/>
<dbReference type="InterPro" id="IPR000086">
    <property type="entry name" value="NUDIX_hydrolase_dom"/>
</dbReference>